<protein>
    <submittedName>
        <fullName evidence="1">Uncharacterized protein</fullName>
    </submittedName>
</protein>
<accession>A0A3B1BP67</accession>
<proteinExistence type="predicted"/>
<dbReference type="EMBL" id="UOFY01000008">
    <property type="protein sequence ID" value="VAX06447.1"/>
    <property type="molecule type" value="Genomic_DNA"/>
</dbReference>
<name>A0A3B1BP67_9ZZZZ</name>
<sequence>MILNVVIDGQSMRLKIEKETINEARDFFHKMDTDMDNGWQMSFTWVDNPNPVQRCQIAADKLYGAYEMENQKLMTLMGAYILFKLPGISEIHISTNGDMNETEVVISEPATR</sequence>
<reference evidence="1" key="1">
    <citation type="submission" date="2018-06" db="EMBL/GenBank/DDBJ databases">
        <authorList>
            <person name="Zhirakovskaya E."/>
        </authorList>
    </citation>
    <scope>NUCLEOTIDE SEQUENCE</scope>
</reference>
<dbReference type="AlphaFoldDB" id="A0A3B1BP67"/>
<organism evidence="1">
    <name type="scientific">hydrothermal vent metagenome</name>
    <dbReference type="NCBI Taxonomy" id="652676"/>
    <lineage>
        <taxon>unclassified sequences</taxon>
        <taxon>metagenomes</taxon>
        <taxon>ecological metagenomes</taxon>
    </lineage>
</organism>
<gene>
    <name evidence="1" type="ORF">MNBD_GAMMA25-1890</name>
</gene>
<evidence type="ECO:0000313" key="1">
    <source>
        <dbReference type="EMBL" id="VAX06447.1"/>
    </source>
</evidence>